<keyword evidence="4" id="KW-0560">Oxidoreductase</keyword>
<gene>
    <name evidence="7" type="ORF">FE257_010370</name>
</gene>
<evidence type="ECO:0000256" key="4">
    <source>
        <dbReference type="ARBA" id="ARBA00023002"/>
    </source>
</evidence>
<accession>A0AAD4CJ56</accession>
<dbReference type="InterPro" id="IPR002938">
    <property type="entry name" value="FAD-bd"/>
</dbReference>
<evidence type="ECO:0000259" key="6">
    <source>
        <dbReference type="Pfam" id="PF07976"/>
    </source>
</evidence>
<keyword evidence="8" id="KW-1185">Reference proteome</keyword>
<comment type="caution">
    <text evidence="7">The sequence shown here is derived from an EMBL/GenBank/DDBJ whole genome shotgun (WGS) entry which is preliminary data.</text>
</comment>
<dbReference type="InterPro" id="IPR036249">
    <property type="entry name" value="Thioredoxin-like_sf"/>
</dbReference>
<organism evidence="7 8">
    <name type="scientific">Aspergillus nanangensis</name>
    <dbReference type="NCBI Taxonomy" id="2582783"/>
    <lineage>
        <taxon>Eukaryota</taxon>
        <taxon>Fungi</taxon>
        <taxon>Dikarya</taxon>
        <taxon>Ascomycota</taxon>
        <taxon>Pezizomycotina</taxon>
        <taxon>Eurotiomycetes</taxon>
        <taxon>Eurotiomycetidae</taxon>
        <taxon>Eurotiales</taxon>
        <taxon>Aspergillaceae</taxon>
        <taxon>Aspergillus</taxon>
        <taxon>Aspergillus subgen. Circumdati</taxon>
    </lineage>
</organism>
<sequence>MWLAKRGITTRVIESRPDEIRIGGADGIKSRSMEIFDSFGIAQEILNSWEPFHHWAMWKEDNNGVISRQATEPLEPPVSSRWGEGALQQAVIETLMKRHLSDTSDVAIQHGTVPMSLTVDKHLLSNPIAYPCVVTLDSHAMIRAKYIIGADGASSWTRKQCRLAVESERTQAVWGVIDMRVTSDFPDIEKCTTIYNHGSGGLLFVRRERGLSRFYIQLTDGGTEGFVRDLVNQDLIIDRIQRRLKPFKLDVEYCEWWSTFAIARSLSERMAVSERIFLVGDAVHSHTPLGGLGMNTAIQDAYNLGWKLAGVIKGELKPEILESYEVERQPVATELLEIDRILFRSFSRDSDETGARSMEDSERVHRFFSGCFTRYPPTMLTSSASEGYRPGQVTIGMRLPDMAVSSCDPPEDESSLLSLLPADGRFHLVVFSMPHGRLELCGVAIQSTMAGLLQQTNGNLNIIVLSSPDRGVKPAPSPTVSTQHNWAGLPEDSLVWVYSNQNYGTLGVDDCTAVVVRPDHHVGWRGSVSDVDGLEGYFRGVFVARGK</sequence>
<dbReference type="Proteomes" id="UP001194746">
    <property type="component" value="Unassembled WGS sequence"/>
</dbReference>
<dbReference type="Pfam" id="PF01494">
    <property type="entry name" value="FAD_binding_3"/>
    <property type="match status" value="1"/>
</dbReference>
<name>A0AAD4CJ56_ASPNN</name>
<comment type="similarity">
    <text evidence="1">Belongs to the PheA/TfdB FAD monooxygenase family.</text>
</comment>
<dbReference type="InterPro" id="IPR012941">
    <property type="entry name" value="Phe_hydrox_C_dim_dom"/>
</dbReference>
<dbReference type="EMBL" id="VCAU01000064">
    <property type="protein sequence ID" value="KAF9887242.1"/>
    <property type="molecule type" value="Genomic_DNA"/>
</dbReference>
<keyword evidence="3" id="KW-0274">FAD</keyword>
<evidence type="ECO:0000313" key="7">
    <source>
        <dbReference type="EMBL" id="KAF9887242.1"/>
    </source>
</evidence>
<dbReference type="GO" id="GO:0071949">
    <property type="term" value="F:FAD binding"/>
    <property type="evidence" value="ECO:0007669"/>
    <property type="project" value="InterPro"/>
</dbReference>
<proteinExistence type="inferred from homology"/>
<evidence type="ECO:0000256" key="2">
    <source>
        <dbReference type="ARBA" id="ARBA00022630"/>
    </source>
</evidence>
<keyword evidence="2" id="KW-0285">Flavoprotein</keyword>
<evidence type="ECO:0000313" key="8">
    <source>
        <dbReference type="Proteomes" id="UP001194746"/>
    </source>
</evidence>
<dbReference type="PANTHER" id="PTHR43004:SF20">
    <property type="entry name" value="2-MONOOXYGENASE, PUTATIVE (AFU_ORTHOLOGUE AFUA_1G13660)-RELATED"/>
    <property type="match status" value="1"/>
</dbReference>
<dbReference type="AlphaFoldDB" id="A0AAD4CJ56"/>
<dbReference type="SUPFAM" id="SSF52833">
    <property type="entry name" value="Thioredoxin-like"/>
    <property type="match status" value="1"/>
</dbReference>
<dbReference type="InterPro" id="IPR050641">
    <property type="entry name" value="RIFMO-like"/>
</dbReference>
<dbReference type="InterPro" id="IPR036188">
    <property type="entry name" value="FAD/NAD-bd_sf"/>
</dbReference>
<reference evidence="7" key="2">
    <citation type="submission" date="2020-02" db="EMBL/GenBank/DDBJ databases">
        <authorList>
            <person name="Gilchrist C.L.M."/>
            <person name="Chooi Y.-H."/>
        </authorList>
    </citation>
    <scope>NUCLEOTIDE SEQUENCE</scope>
    <source>
        <strain evidence="7">MST-FP2251</strain>
    </source>
</reference>
<evidence type="ECO:0000259" key="5">
    <source>
        <dbReference type="Pfam" id="PF01494"/>
    </source>
</evidence>
<feature type="domain" description="Phenol hydroxylase-like C-terminal dimerisation" evidence="6">
    <location>
        <begin position="500"/>
        <end position="544"/>
    </location>
</feature>
<protein>
    <submittedName>
        <fullName evidence="7">Uncharacterized protein</fullName>
    </submittedName>
</protein>
<dbReference type="Gene3D" id="3.50.50.60">
    <property type="entry name" value="FAD/NAD(P)-binding domain"/>
    <property type="match status" value="1"/>
</dbReference>
<dbReference type="Gene3D" id="3.40.30.20">
    <property type="match status" value="1"/>
</dbReference>
<reference evidence="7" key="1">
    <citation type="journal article" date="2019" name="Beilstein J. Org. Chem.">
        <title>Nanangenines: drimane sesquiterpenoids as the dominant metabolite cohort of a novel Australian fungus, Aspergillus nanangensis.</title>
        <authorList>
            <person name="Lacey H.J."/>
            <person name="Gilchrist C.L.M."/>
            <person name="Crombie A."/>
            <person name="Kalaitzis J.A."/>
            <person name="Vuong D."/>
            <person name="Rutledge P.J."/>
            <person name="Turner P."/>
            <person name="Pitt J.I."/>
            <person name="Lacey E."/>
            <person name="Chooi Y.H."/>
            <person name="Piggott A.M."/>
        </authorList>
    </citation>
    <scope>NUCLEOTIDE SEQUENCE</scope>
    <source>
        <strain evidence="7">MST-FP2251</strain>
    </source>
</reference>
<dbReference type="PRINTS" id="PR00420">
    <property type="entry name" value="RNGMNOXGNASE"/>
</dbReference>
<evidence type="ECO:0000256" key="3">
    <source>
        <dbReference type="ARBA" id="ARBA00022827"/>
    </source>
</evidence>
<dbReference type="Pfam" id="PF07976">
    <property type="entry name" value="Phe_hydrox_dim"/>
    <property type="match status" value="1"/>
</dbReference>
<evidence type="ECO:0000256" key="1">
    <source>
        <dbReference type="ARBA" id="ARBA00007801"/>
    </source>
</evidence>
<dbReference type="PANTHER" id="PTHR43004">
    <property type="entry name" value="TRK SYSTEM POTASSIUM UPTAKE PROTEIN"/>
    <property type="match status" value="1"/>
</dbReference>
<dbReference type="Gene3D" id="3.30.9.10">
    <property type="entry name" value="D-Amino Acid Oxidase, subunit A, domain 2"/>
    <property type="match status" value="1"/>
</dbReference>
<dbReference type="SUPFAM" id="SSF51905">
    <property type="entry name" value="FAD/NAD(P)-binding domain"/>
    <property type="match status" value="1"/>
</dbReference>
<feature type="domain" description="FAD-binding" evidence="5">
    <location>
        <begin position="3"/>
        <end position="337"/>
    </location>
</feature>
<dbReference type="SUPFAM" id="SSF54373">
    <property type="entry name" value="FAD-linked reductases, C-terminal domain"/>
    <property type="match status" value="1"/>
</dbReference>
<dbReference type="InterPro" id="IPR038220">
    <property type="entry name" value="PHOX_C_sf"/>
</dbReference>
<dbReference type="GO" id="GO:0016709">
    <property type="term" value="F:oxidoreductase activity, acting on paired donors, with incorporation or reduction of molecular oxygen, NAD(P)H as one donor, and incorporation of one atom of oxygen"/>
    <property type="evidence" value="ECO:0007669"/>
    <property type="project" value="UniProtKB-ARBA"/>
</dbReference>